<dbReference type="Gene3D" id="3.40.50.720">
    <property type="entry name" value="NAD(P)-binding Rossmann-like Domain"/>
    <property type="match status" value="1"/>
</dbReference>
<organism evidence="10 11">
    <name type="scientific">Caloramator quimbayensis</name>
    <dbReference type="NCBI Taxonomy" id="1147123"/>
    <lineage>
        <taxon>Bacteria</taxon>
        <taxon>Bacillati</taxon>
        <taxon>Bacillota</taxon>
        <taxon>Clostridia</taxon>
        <taxon>Eubacteriales</taxon>
        <taxon>Clostridiaceae</taxon>
        <taxon>Caloramator</taxon>
    </lineage>
</organism>
<comment type="function">
    <text evidence="7">Catalyzes the NADPH-dependent reduction of N-acetyl-5-glutamyl phosphate to yield N-acetyl-L-glutamate 5-semialdehyde.</text>
</comment>
<name>A0A1T4XFP1_9CLOT</name>
<dbReference type="PANTHER" id="PTHR32338">
    <property type="entry name" value="N-ACETYL-GAMMA-GLUTAMYL-PHOSPHATE REDUCTASE, CHLOROPLASTIC-RELATED-RELATED"/>
    <property type="match status" value="1"/>
</dbReference>
<comment type="catalytic activity">
    <reaction evidence="6 7">
        <text>N-acetyl-L-glutamate 5-semialdehyde + phosphate + NADP(+) = N-acetyl-L-glutamyl 5-phosphate + NADPH + H(+)</text>
        <dbReference type="Rhea" id="RHEA:21588"/>
        <dbReference type="ChEBI" id="CHEBI:15378"/>
        <dbReference type="ChEBI" id="CHEBI:29123"/>
        <dbReference type="ChEBI" id="CHEBI:43474"/>
        <dbReference type="ChEBI" id="CHEBI:57783"/>
        <dbReference type="ChEBI" id="CHEBI:57936"/>
        <dbReference type="ChEBI" id="CHEBI:58349"/>
        <dbReference type="EC" id="1.2.1.38"/>
    </reaction>
</comment>
<dbReference type="Pfam" id="PF22698">
    <property type="entry name" value="Semialdhyde_dhC_1"/>
    <property type="match status" value="1"/>
</dbReference>
<dbReference type="SUPFAM" id="SSF55347">
    <property type="entry name" value="Glyceraldehyde-3-phosphate dehydrogenase-like, C-terminal domain"/>
    <property type="match status" value="1"/>
</dbReference>
<dbReference type="CDD" id="cd23934">
    <property type="entry name" value="AGPR_1_C"/>
    <property type="match status" value="1"/>
</dbReference>
<feature type="domain" description="Semialdehyde dehydrogenase NAD-binding" evidence="9">
    <location>
        <begin position="3"/>
        <end position="143"/>
    </location>
</feature>
<dbReference type="GO" id="GO:0070401">
    <property type="term" value="F:NADP+ binding"/>
    <property type="evidence" value="ECO:0007669"/>
    <property type="project" value="InterPro"/>
</dbReference>
<evidence type="ECO:0000313" key="10">
    <source>
        <dbReference type="EMBL" id="SKA88018.1"/>
    </source>
</evidence>
<keyword evidence="2 7" id="KW-0055">Arginine biosynthesis</keyword>
<dbReference type="AlphaFoldDB" id="A0A1T4XFP1"/>
<dbReference type="PROSITE" id="PS01224">
    <property type="entry name" value="ARGC"/>
    <property type="match status" value="1"/>
</dbReference>
<dbReference type="FunFam" id="3.30.360.10:FF:000014">
    <property type="entry name" value="N-acetyl-gamma-glutamyl-phosphate reductase"/>
    <property type="match status" value="1"/>
</dbReference>
<dbReference type="STRING" id="1147123.SAMN05443428_108102"/>
<evidence type="ECO:0000256" key="8">
    <source>
        <dbReference type="PROSITE-ProRule" id="PRU10010"/>
    </source>
</evidence>
<dbReference type="Proteomes" id="UP000190105">
    <property type="component" value="Unassembled WGS sequence"/>
</dbReference>
<proteinExistence type="inferred from homology"/>
<gene>
    <name evidence="7" type="primary">argC</name>
    <name evidence="10" type="ORF">SAMN05443428_108102</name>
</gene>
<dbReference type="GO" id="GO:0005737">
    <property type="term" value="C:cytoplasm"/>
    <property type="evidence" value="ECO:0007669"/>
    <property type="project" value="UniProtKB-SubCell"/>
</dbReference>
<dbReference type="Gene3D" id="3.30.360.10">
    <property type="entry name" value="Dihydrodipicolinate Reductase, domain 2"/>
    <property type="match status" value="1"/>
</dbReference>
<evidence type="ECO:0000256" key="7">
    <source>
        <dbReference type="HAMAP-Rule" id="MF_00150"/>
    </source>
</evidence>
<dbReference type="EMBL" id="FUYH01000008">
    <property type="protein sequence ID" value="SKA88018.1"/>
    <property type="molecule type" value="Genomic_DNA"/>
</dbReference>
<sequence>MIKVGIIGATGYAGQSLFYLLHIHSKACIEFITSHNYADMDYSDVYKNYKGFISDVCIKEDDVKYKINSVDVIFTALPHGKSFDIVKFALEKNVKVIDIGSDFRIKDVLTYEKWYKVKHEAQKYLNEAIYGLPEINREKIKSSRIVANPGCYPTSCLLALMPALKEDLIDKTSIIIDSKSGVSGAGRAANIGTLFCECSESIKAYGVCEHRHIPEIEQELSNISGEEINIIFTPHLVPMIRGILSVCYLRLKKDIDEEMIYKIYKSYYSNEPFVRVVPYLPETRYVKGSNICDISLRVDKRTGSLIIISAIDNLIKGAAGQAVQNMNLMFGIDEASGLKFPSMIP</sequence>
<evidence type="ECO:0000256" key="6">
    <source>
        <dbReference type="ARBA" id="ARBA00050557"/>
    </source>
</evidence>
<dbReference type="InterPro" id="IPR023013">
    <property type="entry name" value="AGPR_AS"/>
</dbReference>
<dbReference type="UniPathway" id="UPA00068">
    <property type="reaction ID" value="UER00108"/>
</dbReference>
<dbReference type="GO" id="GO:0051287">
    <property type="term" value="F:NAD binding"/>
    <property type="evidence" value="ECO:0007669"/>
    <property type="project" value="InterPro"/>
</dbReference>
<dbReference type="EC" id="1.2.1.38" evidence="7"/>
<accession>A0A1T4XFP1</accession>
<protein>
    <recommendedName>
        <fullName evidence="7">N-acetyl-gamma-glutamyl-phosphate reductase</fullName>
        <shortName evidence="7">AGPR</shortName>
        <ecNumber evidence="7">1.2.1.38</ecNumber>
    </recommendedName>
    <alternativeName>
        <fullName evidence="7">N-acetyl-glutamate semialdehyde dehydrogenase</fullName>
        <shortName evidence="7">NAGSA dehydrogenase</shortName>
    </alternativeName>
</protein>
<dbReference type="PANTHER" id="PTHR32338:SF10">
    <property type="entry name" value="N-ACETYL-GAMMA-GLUTAMYL-PHOSPHATE REDUCTASE, CHLOROPLASTIC-RELATED"/>
    <property type="match status" value="1"/>
</dbReference>
<evidence type="ECO:0000256" key="1">
    <source>
        <dbReference type="ARBA" id="ARBA00004862"/>
    </source>
</evidence>
<dbReference type="Pfam" id="PF01118">
    <property type="entry name" value="Semialdhyde_dh"/>
    <property type="match status" value="1"/>
</dbReference>
<reference evidence="11" key="1">
    <citation type="submission" date="2017-02" db="EMBL/GenBank/DDBJ databases">
        <authorList>
            <person name="Varghese N."/>
            <person name="Submissions S."/>
        </authorList>
    </citation>
    <scope>NUCLEOTIDE SEQUENCE [LARGE SCALE GENOMIC DNA]</scope>
    <source>
        <strain evidence="11">USBA 833</strain>
    </source>
</reference>
<dbReference type="InterPro" id="IPR058924">
    <property type="entry name" value="AGPR_dimerisation_dom"/>
</dbReference>
<dbReference type="SMART" id="SM00859">
    <property type="entry name" value="Semialdhyde_dh"/>
    <property type="match status" value="1"/>
</dbReference>
<comment type="pathway">
    <text evidence="1 7">Amino-acid biosynthesis; L-arginine biosynthesis; N(2)-acetyl-L-ornithine from L-glutamate: step 3/4.</text>
</comment>
<keyword evidence="7" id="KW-0963">Cytoplasm</keyword>
<dbReference type="OrthoDB" id="9801289at2"/>
<feature type="active site" evidence="7 8">
    <location>
        <position position="151"/>
    </location>
</feature>
<dbReference type="InterPro" id="IPR000706">
    <property type="entry name" value="AGPR_type-1"/>
</dbReference>
<evidence type="ECO:0000256" key="2">
    <source>
        <dbReference type="ARBA" id="ARBA00022571"/>
    </source>
</evidence>
<dbReference type="InterPro" id="IPR050085">
    <property type="entry name" value="AGPR"/>
</dbReference>
<keyword evidence="5 7" id="KW-0560">Oxidoreductase</keyword>
<evidence type="ECO:0000256" key="4">
    <source>
        <dbReference type="ARBA" id="ARBA00022857"/>
    </source>
</evidence>
<evidence type="ECO:0000256" key="5">
    <source>
        <dbReference type="ARBA" id="ARBA00023002"/>
    </source>
</evidence>
<dbReference type="NCBIfam" id="TIGR01850">
    <property type="entry name" value="argC"/>
    <property type="match status" value="1"/>
</dbReference>
<dbReference type="RefSeq" id="WP_078696406.1">
    <property type="nucleotide sequence ID" value="NZ_FUYH01000008.1"/>
</dbReference>
<keyword evidence="11" id="KW-1185">Reference proteome</keyword>
<dbReference type="InterPro" id="IPR000534">
    <property type="entry name" value="Semialdehyde_DH_NAD-bd"/>
</dbReference>
<keyword evidence="4 7" id="KW-0521">NADP</keyword>
<dbReference type="HAMAP" id="MF_00150">
    <property type="entry name" value="ArgC_type1"/>
    <property type="match status" value="1"/>
</dbReference>
<keyword evidence="3 7" id="KW-0028">Amino-acid biosynthesis</keyword>
<comment type="similarity">
    <text evidence="7">Belongs to the NAGSA dehydrogenase family. Type 1 subfamily.</text>
</comment>
<dbReference type="CDD" id="cd17895">
    <property type="entry name" value="AGPR_1_N"/>
    <property type="match status" value="1"/>
</dbReference>
<comment type="subcellular location">
    <subcellularLocation>
        <location evidence="7">Cytoplasm</location>
    </subcellularLocation>
</comment>
<dbReference type="SUPFAM" id="SSF51735">
    <property type="entry name" value="NAD(P)-binding Rossmann-fold domains"/>
    <property type="match status" value="1"/>
</dbReference>
<evidence type="ECO:0000259" key="9">
    <source>
        <dbReference type="SMART" id="SM00859"/>
    </source>
</evidence>
<dbReference type="GO" id="GO:0006526">
    <property type="term" value="P:L-arginine biosynthetic process"/>
    <property type="evidence" value="ECO:0007669"/>
    <property type="project" value="UniProtKB-UniRule"/>
</dbReference>
<evidence type="ECO:0000256" key="3">
    <source>
        <dbReference type="ARBA" id="ARBA00022605"/>
    </source>
</evidence>
<evidence type="ECO:0000313" key="11">
    <source>
        <dbReference type="Proteomes" id="UP000190105"/>
    </source>
</evidence>
<dbReference type="InterPro" id="IPR036291">
    <property type="entry name" value="NAD(P)-bd_dom_sf"/>
</dbReference>
<dbReference type="GO" id="GO:0003942">
    <property type="term" value="F:N-acetyl-gamma-glutamyl-phosphate reductase activity"/>
    <property type="evidence" value="ECO:0007669"/>
    <property type="project" value="UniProtKB-UniRule"/>
</dbReference>